<dbReference type="EMBL" id="JARAKH010000038">
    <property type="protein sequence ID" value="KAK8383233.1"/>
    <property type="molecule type" value="Genomic_DNA"/>
</dbReference>
<evidence type="ECO:0000256" key="8">
    <source>
        <dbReference type="SAM" id="Phobius"/>
    </source>
</evidence>
<accession>A0AAW0T6Q1</accession>
<feature type="compositionally biased region" description="Polar residues" evidence="7">
    <location>
        <begin position="1119"/>
        <end position="1140"/>
    </location>
</feature>
<dbReference type="InterPro" id="IPR003961">
    <property type="entry name" value="FN3_dom"/>
</dbReference>
<dbReference type="InterPro" id="IPR003006">
    <property type="entry name" value="Ig/MHC_CS"/>
</dbReference>
<dbReference type="InterPro" id="IPR051275">
    <property type="entry name" value="Cell_adhesion_signaling"/>
</dbReference>
<protein>
    <recommendedName>
        <fullName evidence="14">Nephrin</fullName>
    </recommendedName>
</protein>
<feature type="compositionally biased region" description="Basic residues" evidence="7">
    <location>
        <begin position="1345"/>
        <end position="1359"/>
    </location>
</feature>
<dbReference type="GO" id="GO:0009653">
    <property type="term" value="P:anatomical structure morphogenesis"/>
    <property type="evidence" value="ECO:0007669"/>
    <property type="project" value="UniProtKB-ARBA"/>
</dbReference>
<dbReference type="Pfam" id="PF07679">
    <property type="entry name" value="I-set"/>
    <property type="match status" value="3"/>
</dbReference>
<dbReference type="InterPro" id="IPR013162">
    <property type="entry name" value="CD80_C2-set"/>
</dbReference>
<feature type="domain" description="Ig-like" evidence="10">
    <location>
        <begin position="441"/>
        <end position="526"/>
    </location>
</feature>
<organism evidence="12 13">
    <name type="scientific">Scylla paramamosain</name>
    <name type="common">Mud crab</name>
    <dbReference type="NCBI Taxonomy" id="85552"/>
    <lineage>
        <taxon>Eukaryota</taxon>
        <taxon>Metazoa</taxon>
        <taxon>Ecdysozoa</taxon>
        <taxon>Arthropoda</taxon>
        <taxon>Crustacea</taxon>
        <taxon>Multicrustacea</taxon>
        <taxon>Malacostraca</taxon>
        <taxon>Eumalacostraca</taxon>
        <taxon>Eucarida</taxon>
        <taxon>Decapoda</taxon>
        <taxon>Pleocyemata</taxon>
        <taxon>Brachyura</taxon>
        <taxon>Eubrachyura</taxon>
        <taxon>Portunoidea</taxon>
        <taxon>Portunidae</taxon>
        <taxon>Portuninae</taxon>
        <taxon>Scylla</taxon>
    </lineage>
</organism>
<reference evidence="12 13" key="1">
    <citation type="submission" date="2023-03" db="EMBL/GenBank/DDBJ databases">
        <title>High-quality genome of Scylla paramamosain provides insights in environmental adaptation.</title>
        <authorList>
            <person name="Zhang L."/>
        </authorList>
    </citation>
    <scope>NUCLEOTIDE SEQUENCE [LARGE SCALE GENOMIC DNA]</scope>
    <source>
        <strain evidence="12">LZ_2023a</strain>
        <tissue evidence="12">Muscle</tissue>
    </source>
</reference>
<feature type="domain" description="Ig-like" evidence="10">
    <location>
        <begin position="535"/>
        <end position="629"/>
    </location>
</feature>
<dbReference type="SMART" id="SM00409">
    <property type="entry name" value="IG"/>
    <property type="match status" value="9"/>
</dbReference>
<keyword evidence="8" id="KW-1133">Transmembrane helix</keyword>
<feature type="region of interest" description="Disordered" evidence="7">
    <location>
        <begin position="377"/>
        <end position="398"/>
    </location>
</feature>
<dbReference type="SUPFAM" id="SSF48726">
    <property type="entry name" value="Immunoglobulin"/>
    <property type="match status" value="9"/>
</dbReference>
<dbReference type="InterPro" id="IPR003599">
    <property type="entry name" value="Ig_sub"/>
</dbReference>
<dbReference type="InterPro" id="IPR036116">
    <property type="entry name" value="FN3_sf"/>
</dbReference>
<dbReference type="PANTHER" id="PTHR11640">
    <property type="entry name" value="NEPHRIN"/>
    <property type="match status" value="1"/>
</dbReference>
<evidence type="ECO:0000256" key="4">
    <source>
        <dbReference type="ARBA" id="ARBA00023157"/>
    </source>
</evidence>
<evidence type="ECO:0000256" key="1">
    <source>
        <dbReference type="ARBA" id="ARBA00004479"/>
    </source>
</evidence>
<comment type="subcellular location">
    <subcellularLocation>
        <location evidence="1">Membrane</location>
        <topology evidence="1">Single-pass type I membrane protein</topology>
    </subcellularLocation>
</comment>
<feature type="transmembrane region" description="Helical" evidence="8">
    <location>
        <begin position="1063"/>
        <end position="1088"/>
    </location>
</feature>
<dbReference type="SMART" id="SM00060">
    <property type="entry name" value="FN3"/>
    <property type="match status" value="1"/>
</dbReference>
<dbReference type="PROSITE" id="PS00290">
    <property type="entry name" value="IG_MHC"/>
    <property type="match status" value="1"/>
</dbReference>
<dbReference type="Gene3D" id="2.60.40.10">
    <property type="entry name" value="Immunoglobulins"/>
    <property type="match status" value="10"/>
</dbReference>
<feature type="domain" description="Ig-like" evidence="10">
    <location>
        <begin position="338"/>
        <end position="431"/>
    </location>
</feature>
<keyword evidence="9" id="KW-0732">Signal</keyword>
<feature type="domain" description="Ig-like" evidence="10">
    <location>
        <begin position="752"/>
        <end position="840"/>
    </location>
</feature>
<proteinExistence type="predicted"/>
<feature type="region of interest" description="Disordered" evidence="7">
    <location>
        <begin position="1093"/>
        <end position="1140"/>
    </location>
</feature>
<evidence type="ECO:0000256" key="9">
    <source>
        <dbReference type="SAM" id="SignalP"/>
    </source>
</evidence>
<dbReference type="Pfam" id="PF00047">
    <property type="entry name" value="ig"/>
    <property type="match status" value="1"/>
</dbReference>
<feature type="compositionally biased region" description="Polar residues" evidence="7">
    <location>
        <begin position="380"/>
        <end position="398"/>
    </location>
</feature>
<dbReference type="Pfam" id="PF00041">
    <property type="entry name" value="fn3"/>
    <property type="match status" value="1"/>
</dbReference>
<dbReference type="GO" id="GO:0098609">
    <property type="term" value="P:cell-cell adhesion"/>
    <property type="evidence" value="ECO:0007669"/>
    <property type="project" value="TreeGrafter"/>
</dbReference>
<keyword evidence="2" id="KW-0677">Repeat</keyword>
<feature type="domain" description="Ig-like" evidence="10">
    <location>
        <begin position="636"/>
        <end position="747"/>
    </location>
</feature>
<keyword evidence="13" id="KW-1185">Reference proteome</keyword>
<feature type="domain" description="Ig-like" evidence="10">
    <location>
        <begin position="133"/>
        <end position="236"/>
    </location>
</feature>
<dbReference type="PROSITE" id="PS50853">
    <property type="entry name" value="FN3"/>
    <property type="match status" value="1"/>
</dbReference>
<dbReference type="SUPFAM" id="SSF49265">
    <property type="entry name" value="Fibronectin type III"/>
    <property type="match status" value="1"/>
</dbReference>
<feature type="compositionally biased region" description="Low complexity" evidence="7">
    <location>
        <begin position="1234"/>
        <end position="1245"/>
    </location>
</feature>
<evidence type="ECO:0000256" key="6">
    <source>
        <dbReference type="ARBA" id="ARBA00023319"/>
    </source>
</evidence>
<keyword evidence="8" id="KW-0812">Transmembrane</keyword>
<feature type="domain" description="Ig-like" evidence="10">
    <location>
        <begin position="244"/>
        <end position="333"/>
    </location>
</feature>
<keyword evidence="4" id="KW-1015">Disulfide bond</keyword>
<evidence type="ECO:0000256" key="7">
    <source>
        <dbReference type="SAM" id="MobiDB-lite"/>
    </source>
</evidence>
<feature type="domain" description="Fibronectin type-III" evidence="11">
    <location>
        <begin position="950"/>
        <end position="1047"/>
    </location>
</feature>
<dbReference type="CDD" id="cd00098">
    <property type="entry name" value="IgC1"/>
    <property type="match status" value="1"/>
</dbReference>
<dbReference type="InterPro" id="IPR036179">
    <property type="entry name" value="Ig-like_dom_sf"/>
</dbReference>
<dbReference type="CDD" id="cd00063">
    <property type="entry name" value="FN3"/>
    <property type="match status" value="1"/>
</dbReference>
<feature type="region of interest" description="Disordered" evidence="7">
    <location>
        <begin position="1311"/>
        <end position="1359"/>
    </location>
</feature>
<gene>
    <name evidence="12" type="ORF">O3P69_011618</name>
</gene>
<comment type="caution">
    <text evidence="12">The sequence shown here is derived from an EMBL/GenBank/DDBJ whole genome shotgun (WGS) entry which is preliminary data.</text>
</comment>
<keyword evidence="5" id="KW-0325">Glycoprotein</keyword>
<dbReference type="InterPro" id="IPR003597">
    <property type="entry name" value="Ig_C1-set"/>
</dbReference>
<feature type="region of interest" description="Disordered" evidence="7">
    <location>
        <begin position="1229"/>
        <end position="1250"/>
    </location>
</feature>
<name>A0AAW0T6Q1_SCYPA</name>
<dbReference type="Proteomes" id="UP001487740">
    <property type="component" value="Unassembled WGS sequence"/>
</dbReference>
<evidence type="ECO:0000259" key="10">
    <source>
        <dbReference type="PROSITE" id="PS50835"/>
    </source>
</evidence>
<dbReference type="InterPro" id="IPR013783">
    <property type="entry name" value="Ig-like_fold"/>
</dbReference>
<dbReference type="Pfam" id="PF08205">
    <property type="entry name" value="C2-set_2"/>
    <property type="match status" value="2"/>
</dbReference>
<sequence>MCVMKILLTGLLCVLTHGPGGPRLAWAQQKQHFRNAPENQRVIEGNVAIIKCEVGNQAGRVQWAKDGFVLGFNRSIPGYPRYEMIGDGIDGEHHLRIHNTTLNDDADYQCQVGPADGHPPIRGTGHLTVLMAPAAVELLGRGREGVLEVSEGEEVTLECRVEDAKPVADVVWFKNDQEIHLDSRVDITEESSKHRRHNMISKVTLRLTPQDDGSHYSCRADHPALNTPMRASVKISVQYPPGPPVITGYTTGEAIRAGKERTLTCRSRGGNPLGRVVWYRNNENIDSTDRAEGGESVNEYKFIVDAADNGAVFTCEVRNKLTDKPLLSSVKLNVQFPPQRVRVTGPRQARVGDNVTLTCFAENSNPPAMVSWVMDGQPRPETSTRNETTGSGGWHTNSKLTLTVPSVNRDITFTCHATNQALGETKVDTFKLPILRPPQAPYLRGYSEGTGISVGSEQVITCVSIGGNPVAHLQWYRNGQKVASRVHNVDGVSSAEVHIIAEPEDNGAQYRCEAHNAAAASPVSISTTLVVYFPPENVKISLSPQSLRAGEQATLTCDAGPSNPAATITWLREGYEMSGSPQPPSHTRNGGTIVVNKLTLSLTAADDGLTYTCQAFNSALQKAVRQSVTLRVNYKPTFLTDPPPVVDVVIGESEVLNLTARANPGPVTYAWTRHGLPLPQQVNEDSWRNAYTIDLEEMAAAPSETSSYVAADGPLLYLKGVTVDDAGDYELKATNSEGTTDAKIYINVQYPPTIKYTSRLVTVSEGQDAHLECAADGNPLTEAMMKWSRENYDFTRTEQSFGGKKASLMVLRANRNDTGVFSCVVNNGIGKETMSNATLVVKTKPQVERSQLFNRAAVELGGTGLLHCRAQGAPDISFSWKRDGHLLSNGARPDKYENETIKTGLVTWASTFIIKSVREQDYGDYVCVAENELGASTTQVRFTRPTRPDPPLALKILNTTHDSVTLSWTPGFDGGQPQYFRIRYRSKSSSSYQFADVVEFGVYTYTVTGLSLNTEYFFSIQSRNNDGDSEYRGEFVRAITRSEAPPTPVPSSNVGKEASKLPGLWVVIIVLVATALLALNVSAIVCIVRRRRNKRASPPTKKTPPPSISASTMPKALPISTTQGSDQASSKSTTNTMYAPSSYNDTVVGETLSSISEKSRESYTQEDSVVDYEGPATSACHHFTPCQVHFLHDHVFLYDHCGLHCGLPCGCEQTHKHAASTYLIDQIEPPPEYASQTPSQPSSAAYDPQEDDYAEVLRRNAYNHQLGVPNGAAQYHAGGPSVTLGLHDHGHGYPADMGSISVEGRDHSHALQSLGLDSDPPPSLGLEQHSIPSEHPSLTLDPALHHNRPSCHRRHRLLQ</sequence>
<evidence type="ECO:0000313" key="12">
    <source>
        <dbReference type="EMBL" id="KAK8383233.1"/>
    </source>
</evidence>
<dbReference type="Pfam" id="PF13927">
    <property type="entry name" value="Ig_3"/>
    <property type="match status" value="2"/>
</dbReference>
<evidence type="ECO:0000256" key="3">
    <source>
        <dbReference type="ARBA" id="ARBA00023136"/>
    </source>
</evidence>
<dbReference type="PROSITE" id="PS50835">
    <property type="entry name" value="IG_LIKE"/>
    <property type="match status" value="9"/>
</dbReference>
<keyword evidence="6" id="KW-0393">Immunoglobulin domain</keyword>
<dbReference type="GO" id="GO:0005911">
    <property type="term" value="C:cell-cell junction"/>
    <property type="evidence" value="ECO:0007669"/>
    <property type="project" value="TreeGrafter"/>
</dbReference>
<feature type="domain" description="Ig-like" evidence="10">
    <location>
        <begin position="845"/>
        <end position="943"/>
    </location>
</feature>
<dbReference type="InterPro" id="IPR013098">
    <property type="entry name" value="Ig_I-set"/>
</dbReference>
<evidence type="ECO:0000256" key="5">
    <source>
        <dbReference type="ARBA" id="ARBA00023180"/>
    </source>
</evidence>
<feature type="signal peptide" evidence="9">
    <location>
        <begin position="1"/>
        <end position="27"/>
    </location>
</feature>
<evidence type="ECO:0000313" key="13">
    <source>
        <dbReference type="Proteomes" id="UP001487740"/>
    </source>
</evidence>
<evidence type="ECO:0000259" key="11">
    <source>
        <dbReference type="PROSITE" id="PS50853"/>
    </source>
</evidence>
<feature type="domain" description="Ig-like" evidence="10">
    <location>
        <begin position="22"/>
        <end position="112"/>
    </location>
</feature>
<keyword evidence="3 8" id="KW-0472">Membrane</keyword>
<feature type="chain" id="PRO_5043956945" description="Nephrin" evidence="9">
    <location>
        <begin position="28"/>
        <end position="1359"/>
    </location>
</feature>
<evidence type="ECO:0008006" key="14">
    <source>
        <dbReference type="Google" id="ProtNLM"/>
    </source>
</evidence>
<evidence type="ECO:0000256" key="2">
    <source>
        <dbReference type="ARBA" id="ARBA00022737"/>
    </source>
</evidence>
<dbReference type="InterPro" id="IPR003598">
    <property type="entry name" value="Ig_sub2"/>
</dbReference>
<dbReference type="SMART" id="SM00407">
    <property type="entry name" value="IGc1"/>
    <property type="match status" value="2"/>
</dbReference>
<dbReference type="PANTHER" id="PTHR11640:SF31">
    <property type="entry name" value="IRREGULAR CHIASM C-ROUGHEST PROTEIN-RELATED"/>
    <property type="match status" value="1"/>
</dbReference>
<dbReference type="CDD" id="cd00096">
    <property type="entry name" value="Ig"/>
    <property type="match status" value="1"/>
</dbReference>
<dbReference type="InterPro" id="IPR007110">
    <property type="entry name" value="Ig-like_dom"/>
</dbReference>
<dbReference type="GO" id="GO:0005886">
    <property type="term" value="C:plasma membrane"/>
    <property type="evidence" value="ECO:0007669"/>
    <property type="project" value="TreeGrafter"/>
</dbReference>
<dbReference type="GO" id="GO:0030154">
    <property type="term" value="P:cell differentiation"/>
    <property type="evidence" value="ECO:0007669"/>
    <property type="project" value="UniProtKB-ARBA"/>
</dbReference>
<dbReference type="GO" id="GO:0050839">
    <property type="term" value="F:cell adhesion molecule binding"/>
    <property type="evidence" value="ECO:0007669"/>
    <property type="project" value="TreeGrafter"/>
</dbReference>
<dbReference type="InterPro" id="IPR013151">
    <property type="entry name" value="Immunoglobulin_dom"/>
</dbReference>
<dbReference type="SMART" id="SM00408">
    <property type="entry name" value="IGc2"/>
    <property type="match status" value="8"/>
</dbReference>